<keyword evidence="2" id="KW-1185">Reference proteome</keyword>
<protein>
    <submittedName>
        <fullName evidence="1">Uncharacterized protein</fullName>
    </submittedName>
</protein>
<organism evidence="1 2">
    <name type="scientific">Aulographum hederae CBS 113979</name>
    <dbReference type="NCBI Taxonomy" id="1176131"/>
    <lineage>
        <taxon>Eukaryota</taxon>
        <taxon>Fungi</taxon>
        <taxon>Dikarya</taxon>
        <taxon>Ascomycota</taxon>
        <taxon>Pezizomycotina</taxon>
        <taxon>Dothideomycetes</taxon>
        <taxon>Pleosporomycetidae</taxon>
        <taxon>Aulographales</taxon>
        <taxon>Aulographaceae</taxon>
    </lineage>
</organism>
<proteinExistence type="predicted"/>
<sequence length="92" mass="10366">MAGQPCQHLVLQVDFQEFKEPRSPHTRRMRAAEGSKVSGCDPCWRLSALILAIARQRRRKGGLATQRSGARRGGRVWLHHATRAQYLTSAET</sequence>
<evidence type="ECO:0000313" key="2">
    <source>
        <dbReference type="Proteomes" id="UP000800041"/>
    </source>
</evidence>
<dbReference type="Proteomes" id="UP000800041">
    <property type="component" value="Unassembled WGS sequence"/>
</dbReference>
<gene>
    <name evidence="1" type="ORF">K402DRAFT_152565</name>
</gene>
<dbReference type="AlphaFoldDB" id="A0A6G1GT36"/>
<evidence type="ECO:0000313" key="1">
    <source>
        <dbReference type="EMBL" id="KAF1983947.1"/>
    </source>
</evidence>
<name>A0A6G1GT36_9PEZI</name>
<dbReference type="EMBL" id="ML977171">
    <property type="protein sequence ID" value="KAF1983947.1"/>
    <property type="molecule type" value="Genomic_DNA"/>
</dbReference>
<reference evidence="1" key="1">
    <citation type="journal article" date="2020" name="Stud. Mycol.">
        <title>101 Dothideomycetes genomes: a test case for predicting lifestyles and emergence of pathogens.</title>
        <authorList>
            <person name="Haridas S."/>
            <person name="Albert R."/>
            <person name="Binder M."/>
            <person name="Bloem J."/>
            <person name="Labutti K."/>
            <person name="Salamov A."/>
            <person name="Andreopoulos B."/>
            <person name="Baker S."/>
            <person name="Barry K."/>
            <person name="Bills G."/>
            <person name="Bluhm B."/>
            <person name="Cannon C."/>
            <person name="Castanera R."/>
            <person name="Culley D."/>
            <person name="Daum C."/>
            <person name="Ezra D."/>
            <person name="Gonzalez J."/>
            <person name="Henrissat B."/>
            <person name="Kuo A."/>
            <person name="Liang C."/>
            <person name="Lipzen A."/>
            <person name="Lutzoni F."/>
            <person name="Magnuson J."/>
            <person name="Mondo S."/>
            <person name="Nolan M."/>
            <person name="Ohm R."/>
            <person name="Pangilinan J."/>
            <person name="Park H.-J."/>
            <person name="Ramirez L."/>
            <person name="Alfaro M."/>
            <person name="Sun H."/>
            <person name="Tritt A."/>
            <person name="Yoshinaga Y."/>
            <person name="Zwiers L.-H."/>
            <person name="Turgeon B."/>
            <person name="Goodwin S."/>
            <person name="Spatafora J."/>
            <person name="Crous P."/>
            <person name="Grigoriev I."/>
        </authorList>
    </citation>
    <scope>NUCLEOTIDE SEQUENCE</scope>
    <source>
        <strain evidence="1">CBS 113979</strain>
    </source>
</reference>
<accession>A0A6G1GT36</accession>